<comment type="caution">
    <text evidence="1">The sequence shown here is derived from an EMBL/GenBank/DDBJ whole genome shotgun (WGS) entry which is preliminary data.</text>
</comment>
<protein>
    <submittedName>
        <fullName evidence="1">Uncharacterized protein</fullName>
    </submittedName>
</protein>
<accession>A0AAE1DD35</accession>
<dbReference type="Proteomes" id="UP001283361">
    <property type="component" value="Unassembled WGS sequence"/>
</dbReference>
<gene>
    <name evidence="1" type="ORF">RRG08_002317</name>
</gene>
<organism evidence="1 2">
    <name type="scientific">Elysia crispata</name>
    <name type="common">lettuce slug</name>
    <dbReference type="NCBI Taxonomy" id="231223"/>
    <lineage>
        <taxon>Eukaryota</taxon>
        <taxon>Metazoa</taxon>
        <taxon>Spiralia</taxon>
        <taxon>Lophotrochozoa</taxon>
        <taxon>Mollusca</taxon>
        <taxon>Gastropoda</taxon>
        <taxon>Heterobranchia</taxon>
        <taxon>Euthyneura</taxon>
        <taxon>Panpulmonata</taxon>
        <taxon>Sacoglossa</taxon>
        <taxon>Placobranchoidea</taxon>
        <taxon>Plakobranchidae</taxon>
        <taxon>Elysia</taxon>
    </lineage>
</organism>
<evidence type="ECO:0000313" key="2">
    <source>
        <dbReference type="Proteomes" id="UP001283361"/>
    </source>
</evidence>
<evidence type="ECO:0000313" key="1">
    <source>
        <dbReference type="EMBL" id="KAK3766081.1"/>
    </source>
</evidence>
<dbReference type="AlphaFoldDB" id="A0AAE1DD35"/>
<proteinExistence type="predicted"/>
<dbReference type="EMBL" id="JAWDGP010004263">
    <property type="protein sequence ID" value="KAK3766081.1"/>
    <property type="molecule type" value="Genomic_DNA"/>
</dbReference>
<reference evidence="1" key="1">
    <citation type="journal article" date="2023" name="G3 (Bethesda)">
        <title>A reference genome for the long-term kleptoplast-retaining sea slug Elysia crispata morphotype clarki.</title>
        <authorList>
            <person name="Eastman K.E."/>
            <person name="Pendleton A.L."/>
            <person name="Shaikh M.A."/>
            <person name="Suttiyut T."/>
            <person name="Ogas R."/>
            <person name="Tomko P."/>
            <person name="Gavelis G."/>
            <person name="Widhalm J.R."/>
            <person name="Wisecaver J.H."/>
        </authorList>
    </citation>
    <scope>NUCLEOTIDE SEQUENCE</scope>
    <source>
        <strain evidence="1">ECLA1</strain>
    </source>
</reference>
<sequence length="90" mass="10230">MVSGSEKESSTKARLVYLGRRIIPRLENASSRFAKGHLLYVRQVKIYKVSFSTKFIQPYLPEAAATCRQRGQFSWEYDTDRPGVAGAVMK</sequence>
<name>A0AAE1DD35_9GAST</name>
<keyword evidence="2" id="KW-1185">Reference proteome</keyword>